<feature type="domain" description="Ribosome maturation factor RimP C-terminal" evidence="5">
    <location>
        <begin position="95"/>
        <end position="156"/>
    </location>
</feature>
<dbReference type="InterPro" id="IPR028989">
    <property type="entry name" value="RimP_N"/>
</dbReference>
<evidence type="ECO:0000256" key="3">
    <source>
        <dbReference type="HAMAP-Rule" id="MF_01077"/>
    </source>
</evidence>
<dbReference type="GO" id="GO:0006412">
    <property type="term" value="P:translation"/>
    <property type="evidence" value="ECO:0007669"/>
    <property type="project" value="TreeGrafter"/>
</dbReference>
<proteinExistence type="inferred from homology"/>
<dbReference type="AlphaFoldDB" id="A0A377JMQ3"/>
<evidence type="ECO:0000313" key="6">
    <source>
        <dbReference type="EMBL" id="STP08957.1"/>
    </source>
</evidence>
<gene>
    <name evidence="3 6" type="primary">rimP</name>
    <name evidence="6" type="ORF">NCTC12221_00384</name>
</gene>
<sequence>MLSTQTTQKIEQLAASLSLYIYDIDFLKEDERHILRISITKKAPMQNLSSKDSNAVSLQDCQILSELLSPLLDVENINMDSYHLEVSSPGLERILKKPQHYAFSLGEMISLKLTDKSILQGILENVNDTHITLLVGKEQVKIPFESIKKAKVIFEF</sequence>
<dbReference type="Gene3D" id="3.30.300.70">
    <property type="entry name" value="RimP-like superfamily, N-terminal"/>
    <property type="match status" value="1"/>
</dbReference>
<keyword evidence="1 3" id="KW-0963">Cytoplasm</keyword>
<comment type="function">
    <text evidence="3">Required for maturation of 30S ribosomal subunits.</text>
</comment>
<evidence type="ECO:0000256" key="2">
    <source>
        <dbReference type="ARBA" id="ARBA00022517"/>
    </source>
</evidence>
<dbReference type="Pfam" id="PF17384">
    <property type="entry name" value="DUF150_C"/>
    <property type="match status" value="1"/>
</dbReference>
<evidence type="ECO:0000259" key="4">
    <source>
        <dbReference type="Pfam" id="PF02576"/>
    </source>
</evidence>
<dbReference type="Gene3D" id="2.30.30.180">
    <property type="entry name" value="Ribosome maturation factor RimP, C-terminal domain"/>
    <property type="match status" value="1"/>
</dbReference>
<comment type="similarity">
    <text evidence="3">Belongs to the RimP family.</text>
</comment>
<dbReference type="EMBL" id="UGHZ01000001">
    <property type="protein sequence ID" value="STP08957.1"/>
    <property type="molecule type" value="Genomic_DNA"/>
</dbReference>
<dbReference type="Pfam" id="PF02576">
    <property type="entry name" value="RimP_N"/>
    <property type="match status" value="1"/>
</dbReference>
<keyword evidence="2 3" id="KW-0690">Ribosome biogenesis</keyword>
<dbReference type="CDD" id="cd01734">
    <property type="entry name" value="YlxS_C"/>
    <property type="match status" value="1"/>
</dbReference>
<feature type="domain" description="Ribosome maturation factor RimP N-terminal" evidence="4">
    <location>
        <begin position="10"/>
        <end position="92"/>
    </location>
</feature>
<dbReference type="SUPFAM" id="SSF74942">
    <property type="entry name" value="YhbC-like, C-terminal domain"/>
    <property type="match status" value="1"/>
</dbReference>
<dbReference type="InterPro" id="IPR035956">
    <property type="entry name" value="RimP_N_sf"/>
</dbReference>
<comment type="subcellular location">
    <subcellularLocation>
        <location evidence="3">Cytoplasm</location>
    </subcellularLocation>
</comment>
<dbReference type="InterPro" id="IPR003728">
    <property type="entry name" value="Ribosome_maturation_RimP"/>
</dbReference>
<dbReference type="InterPro" id="IPR036847">
    <property type="entry name" value="RimP_C_sf"/>
</dbReference>
<dbReference type="HAMAP" id="MF_01077">
    <property type="entry name" value="RimP"/>
    <property type="match status" value="1"/>
</dbReference>
<organism evidence="6 7">
    <name type="scientific">Helicobacter cinaedi</name>
    <dbReference type="NCBI Taxonomy" id="213"/>
    <lineage>
        <taxon>Bacteria</taxon>
        <taxon>Pseudomonadati</taxon>
        <taxon>Campylobacterota</taxon>
        <taxon>Epsilonproteobacteria</taxon>
        <taxon>Campylobacterales</taxon>
        <taxon>Helicobacteraceae</taxon>
        <taxon>Helicobacter</taxon>
    </lineage>
</organism>
<evidence type="ECO:0000256" key="1">
    <source>
        <dbReference type="ARBA" id="ARBA00022490"/>
    </source>
</evidence>
<dbReference type="RefSeq" id="WP_115025751.1">
    <property type="nucleotide sequence ID" value="NZ_UGHZ01000001.1"/>
</dbReference>
<dbReference type="SUPFAM" id="SSF75420">
    <property type="entry name" value="YhbC-like, N-terminal domain"/>
    <property type="match status" value="1"/>
</dbReference>
<protein>
    <recommendedName>
        <fullName evidence="3">Ribosome maturation factor RimP</fullName>
    </recommendedName>
</protein>
<name>A0A377JMQ3_9HELI</name>
<dbReference type="GO" id="GO:0005829">
    <property type="term" value="C:cytosol"/>
    <property type="evidence" value="ECO:0007669"/>
    <property type="project" value="TreeGrafter"/>
</dbReference>
<evidence type="ECO:0000259" key="5">
    <source>
        <dbReference type="Pfam" id="PF17384"/>
    </source>
</evidence>
<dbReference type="PANTHER" id="PTHR33867:SF1">
    <property type="entry name" value="RIBOSOME MATURATION FACTOR RIMP"/>
    <property type="match status" value="1"/>
</dbReference>
<evidence type="ECO:0000313" key="7">
    <source>
        <dbReference type="Proteomes" id="UP000255335"/>
    </source>
</evidence>
<dbReference type="InterPro" id="IPR028998">
    <property type="entry name" value="RimP_C"/>
</dbReference>
<reference evidence="6 7" key="1">
    <citation type="submission" date="2018-06" db="EMBL/GenBank/DDBJ databases">
        <authorList>
            <consortium name="Pathogen Informatics"/>
            <person name="Doyle S."/>
        </authorList>
    </citation>
    <scope>NUCLEOTIDE SEQUENCE [LARGE SCALE GENOMIC DNA]</scope>
    <source>
        <strain evidence="6 7">NCTC12221</strain>
    </source>
</reference>
<dbReference type="Proteomes" id="UP000255335">
    <property type="component" value="Unassembled WGS sequence"/>
</dbReference>
<dbReference type="PANTHER" id="PTHR33867">
    <property type="entry name" value="RIBOSOME MATURATION FACTOR RIMP"/>
    <property type="match status" value="1"/>
</dbReference>
<dbReference type="GO" id="GO:0000028">
    <property type="term" value="P:ribosomal small subunit assembly"/>
    <property type="evidence" value="ECO:0007669"/>
    <property type="project" value="TreeGrafter"/>
</dbReference>
<accession>A0A377JMQ3</accession>